<reference evidence="2" key="2">
    <citation type="submission" date="2023-06" db="EMBL/GenBank/DDBJ databases">
        <authorList>
            <person name="Ma L."/>
            <person name="Liu K.-W."/>
            <person name="Li Z."/>
            <person name="Hsiao Y.-Y."/>
            <person name="Qi Y."/>
            <person name="Fu T."/>
            <person name="Tang G."/>
            <person name="Zhang D."/>
            <person name="Sun W.-H."/>
            <person name="Liu D.-K."/>
            <person name="Li Y."/>
            <person name="Chen G.-Z."/>
            <person name="Liu X.-D."/>
            <person name="Liao X.-Y."/>
            <person name="Jiang Y.-T."/>
            <person name="Yu X."/>
            <person name="Hao Y."/>
            <person name="Huang J."/>
            <person name="Zhao X.-W."/>
            <person name="Ke S."/>
            <person name="Chen Y.-Y."/>
            <person name="Wu W.-L."/>
            <person name="Hsu J.-L."/>
            <person name="Lin Y.-F."/>
            <person name="Huang M.-D."/>
            <person name="Li C.-Y."/>
            <person name="Huang L."/>
            <person name="Wang Z.-W."/>
            <person name="Zhao X."/>
            <person name="Zhong W.-Y."/>
            <person name="Peng D.-H."/>
            <person name="Ahmad S."/>
            <person name="Lan S."/>
            <person name="Zhang J.-S."/>
            <person name="Tsai W.-C."/>
            <person name="Van De Peer Y."/>
            <person name="Liu Z.-J."/>
        </authorList>
    </citation>
    <scope>NUCLEOTIDE SEQUENCE</scope>
    <source>
        <strain evidence="2">SCP</strain>
        <tissue evidence="2">Leaves</tissue>
    </source>
</reference>
<dbReference type="AlphaFoldDB" id="A0AAV9BVJ8"/>
<feature type="region of interest" description="Disordered" evidence="1">
    <location>
        <begin position="45"/>
        <end position="70"/>
    </location>
</feature>
<evidence type="ECO:0000313" key="3">
    <source>
        <dbReference type="Proteomes" id="UP001179952"/>
    </source>
</evidence>
<dbReference type="SUPFAM" id="SSF53335">
    <property type="entry name" value="S-adenosyl-L-methionine-dependent methyltransferases"/>
    <property type="match status" value="1"/>
</dbReference>
<dbReference type="EMBL" id="JAUJYN010000001">
    <property type="protein sequence ID" value="KAK1280785.1"/>
    <property type="molecule type" value="Genomic_DNA"/>
</dbReference>
<organism evidence="2 3">
    <name type="scientific">Acorus gramineus</name>
    <name type="common">Dwarf sweet flag</name>
    <dbReference type="NCBI Taxonomy" id="55184"/>
    <lineage>
        <taxon>Eukaryota</taxon>
        <taxon>Viridiplantae</taxon>
        <taxon>Streptophyta</taxon>
        <taxon>Embryophyta</taxon>
        <taxon>Tracheophyta</taxon>
        <taxon>Spermatophyta</taxon>
        <taxon>Magnoliopsida</taxon>
        <taxon>Liliopsida</taxon>
        <taxon>Acoraceae</taxon>
        <taxon>Acorus</taxon>
    </lineage>
</organism>
<gene>
    <name evidence="2" type="ORF">QJS04_geneDACA019705</name>
</gene>
<keyword evidence="2" id="KW-0808">Transferase</keyword>
<protein>
    <submittedName>
        <fullName evidence="2">Histone-arginine methyltransferase CARM1</fullName>
    </submittedName>
</protein>
<dbReference type="GO" id="GO:0032259">
    <property type="term" value="P:methylation"/>
    <property type="evidence" value="ECO:0007669"/>
    <property type="project" value="UniProtKB-KW"/>
</dbReference>
<proteinExistence type="predicted"/>
<dbReference type="GO" id="GO:0008168">
    <property type="term" value="F:methyltransferase activity"/>
    <property type="evidence" value="ECO:0007669"/>
    <property type="project" value="UniProtKB-KW"/>
</dbReference>
<dbReference type="InterPro" id="IPR029063">
    <property type="entry name" value="SAM-dependent_MTases_sf"/>
</dbReference>
<name>A0AAV9BVJ8_ACOGR</name>
<evidence type="ECO:0000256" key="1">
    <source>
        <dbReference type="SAM" id="MobiDB-lite"/>
    </source>
</evidence>
<keyword evidence="3" id="KW-1185">Reference proteome</keyword>
<dbReference type="Proteomes" id="UP001179952">
    <property type="component" value="Unassembled WGS sequence"/>
</dbReference>
<evidence type="ECO:0000313" key="2">
    <source>
        <dbReference type="EMBL" id="KAK1280785.1"/>
    </source>
</evidence>
<dbReference type="Gene3D" id="3.40.50.150">
    <property type="entry name" value="Vaccinia Virus protein VP39"/>
    <property type="match status" value="1"/>
</dbReference>
<comment type="caution">
    <text evidence="2">The sequence shown here is derived from an EMBL/GenBank/DDBJ whole genome shotgun (WGS) entry which is preliminary data.</text>
</comment>
<accession>A0AAV9BVJ8</accession>
<keyword evidence="2" id="KW-0489">Methyltransferase</keyword>
<reference evidence="2" key="1">
    <citation type="journal article" date="2023" name="Nat. Commun.">
        <title>Diploid and tetraploid genomes of Acorus and the evolution of monocots.</title>
        <authorList>
            <person name="Ma L."/>
            <person name="Liu K.W."/>
            <person name="Li Z."/>
            <person name="Hsiao Y.Y."/>
            <person name="Qi Y."/>
            <person name="Fu T."/>
            <person name="Tang G.D."/>
            <person name="Zhang D."/>
            <person name="Sun W.H."/>
            <person name="Liu D.K."/>
            <person name="Li Y."/>
            <person name="Chen G.Z."/>
            <person name="Liu X.D."/>
            <person name="Liao X.Y."/>
            <person name="Jiang Y.T."/>
            <person name="Yu X."/>
            <person name="Hao Y."/>
            <person name="Huang J."/>
            <person name="Zhao X.W."/>
            <person name="Ke S."/>
            <person name="Chen Y.Y."/>
            <person name="Wu W.L."/>
            <person name="Hsu J.L."/>
            <person name="Lin Y.F."/>
            <person name="Huang M.D."/>
            <person name="Li C.Y."/>
            <person name="Huang L."/>
            <person name="Wang Z.W."/>
            <person name="Zhao X."/>
            <person name="Zhong W.Y."/>
            <person name="Peng D.H."/>
            <person name="Ahmad S."/>
            <person name="Lan S."/>
            <person name="Zhang J.S."/>
            <person name="Tsai W.C."/>
            <person name="Van de Peer Y."/>
            <person name="Liu Z.J."/>
        </authorList>
    </citation>
    <scope>NUCLEOTIDE SEQUENCE</scope>
    <source>
        <strain evidence="2">SCP</strain>
    </source>
</reference>
<feature type="compositionally biased region" description="Polar residues" evidence="1">
    <location>
        <begin position="53"/>
        <end position="70"/>
    </location>
</feature>
<sequence>MAEHARRLIAGNPSLGQRISVIRGKVEEVEFPEKGDILISEPMANGGPKQLPVTPQQPTANIYNGWTRNN</sequence>